<dbReference type="OrthoDB" id="10461190at2759"/>
<gene>
    <name evidence="3" type="ORF">HYFRA_00012569</name>
</gene>
<protein>
    <submittedName>
        <fullName evidence="3">Uncharacterized protein</fullName>
    </submittedName>
</protein>
<reference evidence="3" key="1">
    <citation type="submission" date="2021-07" db="EMBL/GenBank/DDBJ databases">
        <authorList>
            <person name="Durling M."/>
        </authorList>
    </citation>
    <scope>NUCLEOTIDE SEQUENCE</scope>
</reference>
<proteinExistence type="predicted"/>
<dbReference type="AlphaFoldDB" id="A0A9N9PTJ9"/>
<accession>A0A9N9PTJ9</accession>
<keyword evidence="4" id="KW-1185">Reference proteome</keyword>
<evidence type="ECO:0000313" key="4">
    <source>
        <dbReference type="Proteomes" id="UP000696280"/>
    </source>
</evidence>
<dbReference type="Proteomes" id="UP000696280">
    <property type="component" value="Unassembled WGS sequence"/>
</dbReference>
<keyword evidence="1" id="KW-0175">Coiled coil</keyword>
<comment type="caution">
    <text evidence="3">The sequence shown here is derived from an EMBL/GenBank/DDBJ whole genome shotgun (WGS) entry which is preliminary data.</text>
</comment>
<evidence type="ECO:0000256" key="1">
    <source>
        <dbReference type="SAM" id="Coils"/>
    </source>
</evidence>
<organism evidence="3 4">
    <name type="scientific">Hymenoscyphus fraxineus</name>
    <dbReference type="NCBI Taxonomy" id="746836"/>
    <lineage>
        <taxon>Eukaryota</taxon>
        <taxon>Fungi</taxon>
        <taxon>Dikarya</taxon>
        <taxon>Ascomycota</taxon>
        <taxon>Pezizomycotina</taxon>
        <taxon>Leotiomycetes</taxon>
        <taxon>Helotiales</taxon>
        <taxon>Helotiaceae</taxon>
        <taxon>Hymenoscyphus</taxon>
    </lineage>
</organism>
<feature type="compositionally biased region" description="Basic and acidic residues" evidence="2">
    <location>
        <begin position="167"/>
        <end position="192"/>
    </location>
</feature>
<feature type="coiled-coil region" evidence="1">
    <location>
        <begin position="57"/>
        <end position="126"/>
    </location>
</feature>
<feature type="region of interest" description="Disordered" evidence="2">
    <location>
        <begin position="152"/>
        <end position="192"/>
    </location>
</feature>
<evidence type="ECO:0000313" key="3">
    <source>
        <dbReference type="EMBL" id="CAG8959211.1"/>
    </source>
</evidence>
<sequence length="192" mass="22487">MFRLWPTCDVDSDKRLIAEATEFIKECLDTHRRDERKAGFYDNNQAFVQHLASTKTLTEIEELKKKQEKGLEELQVMRRTSHAKNEMYTTKVKDAQEVLKEAQEELARAQARVVKAQQDKVEINEALARHLHVVTISGEVLERRIRRLEEASALKKKQTSQEAFENSQEKEESKGEDKERRFIMEFASPEDH</sequence>
<evidence type="ECO:0000256" key="2">
    <source>
        <dbReference type="SAM" id="MobiDB-lite"/>
    </source>
</evidence>
<dbReference type="EMBL" id="CAJVRL010000090">
    <property type="protein sequence ID" value="CAG8959211.1"/>
    <property type="molecule type" value="Genomic_DNA"/>
</dbReference>
<name>A0A9N9PTJ9_9HELO</name>